<dbReference type="EMBL" id="CP036501">
    <property type="protein sequence ID" value="UZP74028.1"/>
    <property type="molecule type" value="Genomic_DNA"/>
</dbReference>
<sequence>MKPLESVTILEFSTMITASLASMMMAEQGARVIKVEPMEMGDPMRYIGARKADISALFANCNRGKESLRIDLKSAEGVETIKAMIPSVDVVIHNFRPGVMDKLGLGSECLRSINPKLIYTAISGFGTKGPLSGAPAYDPMIQAHAGVAAAQGRGDQPAFMRTLLCDKITGYTACQAVTSALFMRERVGEGQHLDLSMIDSGLFFIFLDGFQNDTLLSDDHERGPMLIDILYDPWLCSDGSVIISLGSYEIQRRFLTAIDMSELLEDPRFDSFENQIRNIRELKALVAPRCAGLTCDDMVDRLRLADVPCAKVMTREEVLSQEQLAANGTVEIYDHPVAGLSRRVLSPPLFGGERLEPGRGAPTHGQHTDSVLESFGLSDERVQHLRNNAVIT</sequence>
<dbReference type="InterPro" id="IPR044855">
    <property type="entry name" value="CoA-Trfase_III_dom3_sf"/>
</dbReference>
<keyword evidence="3" id="KW-1185">Reference proteome</keyword>
<evidence type="ECO:0000313" key="3">
    <source>
        <dbReference type="Proteomes" id="UP001317963"/>
    </source>
</evidence>
<reference evidence="2 3" key="1">
    <citation type="submission" date="2019-02" db="EMBL/GenBank/DDBJ databases">
        <title>Halieaceae_genomes.</title>
        <authorList>
            <person name="Li S.-H."/>
        </authorList>
    </citation>
    <scope>NUCLEOTIDE SEQUENCE [LARGE SCALE GENOMIC DNA]</scope>
    <source>
        <strain evidence="2 3">JH123</strain>
    </source>
</reference>
<dbReference type="SUPFAM" id="SSF89796">
    <property type="entry name" value="CoA-transferase family III (CaiB/BaiF)"/>
    <property type="match status" value="1"/>
</dbReference>
<dbReference type="InterPro" id="IPR050483">
    <property type="entry name" value="CoA-transferase_III_domain"/>
</dbReference>
<organism evidence="2 3">
    <name type="scientific">Candidatus Paraluminiphilus aquimaris</name>
    <dbReference type="NCBI Taxonomy" id="2518994"/>
    <lineage>
        <taxon>Bacteria</taxon>
        <taxon>Pseudomonadati</taxon>
        <taxon>Pseudomonadota</taxon>
        <taxon>Gammaproteobacteria</taxon>
        <taxon>Cellvibrionales</taxon>
        <taxon>Halieaceae</taxon>
        <taxon>Candidatus Paraluminiphilus</taxon>
    </lineage>
</organism>
<gene>
    <name evidence="2" type="ORF">E0F26_04405</name>
</gene>
<name>A0ABY6Q6X0_9GAMM</name>
<evidence type="ECO:0000256" key="1">
    <source>
        <dbReference type="ARBA" id="ARBA00022679"/>
    </source>
</evidence>
<dbReference type="Gene3D" id="3.40.50.10540">
    <property type="entry name" value="Crotonobetainyl-coa:carnitine coa-transferase, domain 1"/>
    <property type="match status" value="1"/>
</dbReference>
<accession>A0ABY6Q6X0</accession>
<dbReference type="RefSeq" id="WP_279242835.1">
    <property type="nucleotide sequence ID" value="NZ_CP036501.1"/>
</dbReference>
<dbReference type="Proteomes" id="UP001317963">
    <property type="component" value="Chromosome"/>
</dbReference>
<dbReference type="PANTHER" id="PTHR48207:SF3">
    <property type="entry name" value="SUCCINATE--HYDROXYMETHYLGLUTARATE COA-TRANSFERASE"/>
    <property type="match status" value="1"/>
</dbReference>
<dbReference type="GO" id="GO:0016740">
    <property type="term" value="F:transferase activity"/>
    <property type="evidence" value="ECO:0007669"/>
    <property type="project" value="UniProtKB-KW"/>
</dbReference>
<keyword evidence="1 2" id="KW-0808">Transferase</keyword>
<dbReference type="InterPro" id="IPR003673">
    <property type="entry name" value="CoA-Trfase_fam_III"/>
</dbReference>
<dbReference type="Gene3D" id="3.30.1540.10">
    <property type="entry name" value="formyl-coa transferase, domain 3"/>
    <property type="match status" value="1"/>
</dbReference>
<dbReference type="PANTHER" id="PTHR48207">
    <property type="entry name" value="SUCCINATE--HYDROXYMETHYLGLUTARATE COA-TRANSFERASE"/>
    <property type="match status" value="1"/>
</dbReference>
<dbReference type="InterPro" id="IPR023606">
    <property type="entry name" value="CoA-Trfase_III_dom_1_sf"/>
</dbReference>
<proteinExistence type="predicted"/>
<evidence type="ECO:0000313" key="2">
    <source>
        <dbReference type="EMBL" id="UZP74028.1"/>
    </source>
</evidence>
<dbReference type="Pfam" id="PF02515">
    <property type="entry name" value="CoA_transf_3"/>
    <property type="match status" value="1"/>
</dbReference>
<protein>
    <submittedName>
        <fullName evidence="2">CoA transferase</fullName>
    </submittedName>
</protein>